<gene>
    <name evidence="1" type="ORF">GALL_320540</name>
</gene>
<name>A0A1J5QRY2_9ZZZZ</name>
<comment type="caution">
    <text evidence="1">The sequence shown here is derived from an EMBL/GenBank/DDBJ whole genome shotgun (WGS) entry which is preliminary data.</text>
</comment>
<accession>A0A1J5QRY2</accession>
<sequence length="239" mass="25589">MDDVALAIRQHLDFDVARVDHALFEKQLRLAERLAGFGNHAIVIGQHLFFAVAAADAAPAAAIGCLEHDRVADFIGQPDRLFHGLKIAVAARNDRDAGGYHGVARFDLVAHLADDGRCRTDELDAAAGADLRQFRIFRQKAIAGVQGVAAGSHGQIHDVMGVQVAGDRIGANVVGFIGLFDVQRVAIGIRVDGDRLDAHFGAGADNADGDFTAIGNENFLDHKSAHFLTQKPDNCNMRP</sequence>
<proteinExistence type="predicted"/>
<evidence type="ECO:0000313" key="1">
    <source>
        <dbReference type="EMBL" id="OIQ86114.1"/>
    </source>
</evidence>
<protein>
    <submittedName>
        <fullName evidence="1">Uncharacterized protein</fullName>
    </submittedName>
</protein>
<reference evidence="1" key="1">
    <citation type="submission" date="2016-10" db="EMBL/GenBank/DDBJ databases">
        <title>Sequence of Gallionella enrichment culture.</title>
        <authorList>
            <person name="Poehlein A."/>
            <person name="Muehling M."/>
            <person name="Daniel R."/>
        </authorList>
    </citation>
    <scope>NUCLEOTIDE SEQUENCE</scope>
</reference>
<dbReference type="EMBL" id="MLJW01000500">
    <property type="protein sequence ID" value="OIQ86114.1"/>
    <property type="molecule type" value="Genomic_DNA"/>
</dbReference>
<organism evidence="1">
    <name type="scientific">mine drainage metagenome</name>
    <dbReference type="NCBI Taxonomy" id="410659"/>
    <lineage>
        <taxon>unclassified sequences</taxon>
        <taxon>metagenomes</taxon>
        <taxon>ecological metagenomes</taxon>
    </lineage>
</organism>
<dbReference type="AlphaFoldDB" id="A0A1J5QRY2"/>